<dbReference type="Proteomes" id="UP000308705">
    <property type="component" value="Unassembled WGS sequence"/>
</dbReference>
<protein>
    <recommendedName>
        <fullName evidence="4">Tn3 transposase DDE domain-containing protein</fullName>
    </recommendedName>
</protein>
<dbReference type="EMBL" id="SZQA01000036">
    <property type="protein sequence ID" value="TKK84234.1"/>
    <property type="molecule type" value="Genomic_DNA"/>
</dbReference>
<dbReference type="OrthoDB" id="3698941at2"/>
<dbReference type="AlphaFoldDB" id="A0A4U3M8A5"/>
<evidence type="ECO:0000256" key="1">
    <source>
        <dbReference type="SAM" id="MobiDB-lite"/>
    </source>
</evidence>
<keyword evidence="3" id="KW-1185">Reference proteome</keyword>
<evidence type="ECO:0008006" key="4">
    <source>
        <dbReference type="Google" id="ProtNLM"/>
    </source>
</evidence>
<feature type="region of interest" description="Disordered" evidence="1">
    <location>
        <begin position="661"/>
        <end position="683"/>
    </location>
</feature>
<feature type="region of interest" description="Disordered" evidence="1">
    <location>
        <begin position="572"/>
        <end position="608"/>
    </location>
</feature>
<name>A0A4U3M8A5_9ACTN</name>
<gene>
    <name evidence="2" type="ORF">FDA94_30385</name>
</gene>
<proteinExistence type="predicted"/>
<evidence type="ECO:0000313" key="2">
    <source>
        <dbReference type="EMBL" id="TKK84234.1"/>
    </source>
</evidence>
<accession>A0A4U3M8A5</accession>
<comment type="caution">
    <text evidence="2">The sequence shown here is derived from an EMBL/GenBank/DDBJ whole genome shotgun (WGS) entry which is preliminary data.</text>
</comment>
<evidence type="ECO:0000313" key="3">
    <source>
        <dbReference type="Proteomes" id="UP000308705"/>
    </source>
</evidence>
<sequence length="819" mass="89543">MREELLAHLREEKIEPPARDRIKRIIGSAISQAEKAQTVLIASRVPPEAVARMLALIARTSDPGAGDDGEDGDEGALFDAAELSGADVFARIREEPGNVSVKTIEKEVAKLKAVRQVGLPDDLFSDVAPRILASLRARVAAEAPSQLRRPPHDIKVTLLAAYLSCRGREITDTLVDLLIATVHRINARADTKVTGDFVAELKRVSGKETILFKMAEAALEAPESRVEDVIYPAVPGGHKTLVSLLHEFKAKGTSYRQHKQRVFKASYTNHYRTGLIQIIEALEFGSTNTVHAPMMDALALIKRYKAEQSNRIKCYALGERVPVDGVMPTELVELMYWADSQRRQRILRTVYECGVFQSLRDKLRCKEIWVVGADRWRNPDDDLPTDYEVRRFENYAKLRKPLDPSVFIDELRDELDFELSQLNDALGGRGLPWLKISDRKTGAIQLSPLDAAPEPVNLRRLKAAIRARWGVVPLMDMFAETALRTSCLSVLNPVGVRSELDPQELFERLLLVIYAYGTGTGIRAAAAIGHRGDLPGAFTGGVGVGQVVVEPEQEPVGQRQVVGQCRHSHVVAGDLHGPPHLPQPREGPDQSGGGRLPFGQFEPGRRGDLPAEHRQERVGLLVHPSPRGADRATVLVHAQLVTDLRGVQQMAREGRQAIVARGPRPGVQPRLQGPRRHQQERPRRAVVSAVAGLPDRHPVDDRVGLGRGTVADEQQALSDGPVPGVARAVAPHPGEVAPGRPGQGQAEHPHVVFVAQDRLPQGFPGGGQHPYPPHRLLHGFQPSGEGLPGAFQALCPLGGVRAGQRHEEVDDQPGIGQSG</sequence>
<reference evidence="2 3" key="1">
    <citation type="submission" date="2019-04" db="EMBL/GenBank/DDBJ databases">
        <title>Herbidospora sp. NEAU-GS14.nov., a novel actinomycete isolated from soil.</title>
        <authorList>
            <person name="Han L."/>
        </authorList>
    </citation>
    <scope>NUCLEOTIDE SEQUENCE [LARGE SCALE GENOMIC DNA]</scope>
    <source>
        <strain evidence="2 3">NEAU-GS14</strain>
    </source>
</reference>
<organism evidence="2 3">
    <name type="scientific">Herbidospora galbida</name>
    <dbReference type="NCBI Taxonomy" id="2575442"/>
    <lineage>
        <taxon>Bacteria</taxon>
        <taxon>Bacillati</taxon>
        <taxon>Actinomycetota</taxon>
        <taxon>Actinomycetes</taxon>
        <taxon>Streptosporangiales</taxon>
        <taxon>Streptosporangiaceae</taxon>
        <taxon>Herbidospora</taxon>
    </lineage>
</organism>